<sequence>MSADELSDAERRVWARLPAGTDAALRGLSATDLQTLLLSVARIRASRVRPAELLRRWRSDRFVRPATSDPRALGAVEARMWRLLPARFEGVELSPVVPLGTSSAVGPVSQNRIVTTMRSTEVLSDSTNALAIEAADRRLRQPATGEVHLAASHRQLRAQRFGPGMAAHFRLLTLVSSARDTGSGRTQARLLALHLGYWQRVLATLPPSATPRLRFTVFDNPVLAERITDTVLPALDAADRTAASAVPVVEEGDRERGRGYYADAALRITFWQGGEVVELGDGGFTTWTAQLTGNAKERCLVSCLATERLAAHPTEHH</sequence>
<dbReference type="Proteomes" id="UP001332243">
    <property type="component" value="Unassembled WGS sequence"/>
</dbReference>
<organism evidence="1 2">
    <name type="scientific">Plantactinospora sonchi</name>
    <dbReference type="NCBI Taxonomy" id="1544735"/>
    <lineage>
        <taxon>Bacteria</taxon>
        <taxon>Bacillati</taxon>
        <taxon>Actinomycetota</taxon>
        <taxon>Actinomycetes</taxon>
        <taxon>Micromonosporales</taxon>
        <taxon>Micromonosporaceae</taxon>
        <taxon>Plantactinospora</taxon>
    </lineage>
</organism>
<keyword evidence="2" id="KW-1185">Reference proteome</keyword>
<dbReference type="RefSeq" id="WP_331212905.1">
    <property type="nucleotide sequence ID" value="NZ_JAZGQK010000003.1"/>
</dbReference>
<evidence type="ECO:0000313" key="1">
    <source>
        <dbReference type="EMBL" id="MEE6257791.1"/>
    </source>
</evidence>
<protein>
    <submittedName>
        <fullName evidence="1">Uncharacterized protein</fullName>
    </submittedName>
</protein>
<dbReference type="EMBL" id="JAZGQK010000003">
    <property type="protein sequence ID" value="MEE6257791.1"/>
    <property type="molecule type" value="Genomic_DNA"/>
</dbReference>
<accession>A0ABU7RMT1</accession>
<comment type="caution">
    <text evidence="1">The sequence shown here is derived from an EMBL/GenBank/DDBJ whole genome shotgun (WGS) entry which is preliminary data.</text>
</comment>
<gene>
    <name evidence="1" type="ORF">V1633_04700</name>
</gene>
<proteinExistence type="predicted"/>
<evidence type="ECO:0000313" key="2">
    <source>
        <dbReference type="Proteomes" id="UP001332243"/>
    </source>
</evidence>
<name>A0ABU7RMT1_9ACTN</name>
<reference evidence="1 2" key="1">
    <citation type="submission" date="2024-01" db="EMBL/GenBank/DDBJ databases">
        <title>Genome insights into Plantactinospora sonchi sp. nov.</title>
        <authorList>
            <person name="Wang L."/>
        </authorList>
    </citation>
    <scope>NUCLEOTIDE SEQUENCE [LARGE SCALE GENOMIC DNA]</scope>
    <source>
        <strain evidence="1 2">NEAU-QY2</strain>
    </source>
</reference>